<dbReference type="EMBL" id="KV454296">
    <property type="protein sequence ID" value="ODQ72131.1"/>
    <property type="molecule type" value="Genomic_DNA"/>
</dbReference>
<keyword evidence="8" id="KW-1185">Reference proteome</keyword>
<dbReference type="GO" id="GO:0071630">
    <property type="term" value="P:nuclear protein quality control by the ubiquitin-proteasome system"/>
    <property type="evidence" value="ECO:0007669"/>
    <property type="project" value="UniProtKB-UniRule"/>
</dbReference>
<dbReference type="PANTHER" id="PTHR28032">
    <property type="entry name" value="FI02826P"/>
    <property type="match status" value="1"/>
</dbReference>
<evidence type="ECO:0000256" key="3">
    <source>
        <dbReference type="ARBA" id="ARBA00022927"/>
    </source>
</evidence>
<dbReference type="PANTHER" id="PTHR28032:SF1">
    <property type="entry name" value="FI02826P"/>
    <property type="match status" value="1"/>
</dbReference>
<name>A0A1E3Q3B2_LIPST</name>
<evidence type="ECO:0000256" key="4">
    <source>
        <dbReference type="ARBA" id="ARBA00023242"/>
    </source>
</evidence>
<sequence length="315" mass="34543">MSAVLPPTGPLLGFPFSGQSKEASPSNAVPTVQSPILSPTFRYGQKRKLSHDDDSDDEMVGSPESSPAFGTRNLAPLPQQHQHHSAIQSVFLNSPHHSAHHHSVSKRARTEIIGRPLPLSRQLESLSAQALKAIICSLADKHAYLVDEVSSMAPTPTVSSSLELLARHLDRISSAFPYKGDPAGDYAYIRVRPHITEFLDAVSDYTPHFLPPREQQVGNCLQFLDGVTSLVHRLPEWRADANNALKHAAYDELSRAWSLAVREALKRANGIVLEYGGWREKIAKHNESAAGRLQSAVDAVDQGLGNAGRRFGRFF</sequence>
<keyword evidence="4 5" id="KW-0539">Nucleus</keyword>
<dbReference type="GO" id="GO:0031965">
    <property type="term" value="C:nuclear membrane"/>
    <property type="evidence" value="ECO:0007669"/>
    <property type="project" value="TreeGrafter"/>
</dbReference>
<accession>A0A1E3Q3B2</accession>
<dbReference type="GO" id="GO:0031144">
    <property type="term" value="P:proteasome localization"/>
    <property type="evidence" value="ECO:0007669"/>
    <property type="project" value="UniProtKB-UniRule"/>
</dbReference>
<protein>
    <recommendedName>
        <fullName evidence="2 5">Tethering factor for nuclear proteasome STS1</fullName>
    </recommendedName>
</protein>
<dbReference type="Pfam" id="PF08559">
    <property type="entry name" value="Cut8"/>
    <property type="match status" value="1"/>
</dbReference>
<evidence type="ECO:0000256" key="5">
    <source>
        <dbReference type="RuleBase" id="RU368013"/>
    </source>
</evidence>
<dbReference type="GO" id="GO:0015031">
    <property type="term" value="P:protein transport"/>
    <property type="evidence" value="ECO:0007669"/>
    <property type="project" value="UniProtKB-UniRule"/>
</dbReference>
<feature type="region of interest" description="Disordered" evidence="6">
    <location>
        <begin position="1"/>
        <end position="84"/>
    </location>
</feature>
<comment type="subunit">
    <text evidence="5">Binds the proteasome.</text>
</comment>
<evidence type="ECO:0000313" key="8">
    <source>
        <dbReference type="Proteomes" id="UP000094385"/>
    </source>
</evidence>
<keyword evidence="3 5" id="KW-0653">Protein transport</keyword>
<reference evidence="7 8" key="1">
    <citation type="journal article" date="2016" name="Proc. Natl. Acad. Sci. U.S.A.">
        <title>Comparative genomics of biotechnologically important yeasts.</title>
        <authorList>
            <person name="Riley R."/>
            <person name="Haridas S."/>
            <person name="Wolfe K.H."/>
            <person name="Lopes M.R."/>
            <person name="Hittinger C.T."/>
            <person name="Goeker M."/>
            <person name="Salamov A.A."/>
            <person name="Wisecaver J.H."/>
            <person name="Long T.M."/>
            <person name="Calvey C.H."/>
            <person name="Aerts A.L."/>
            <person name="Barry K.W."/>
            <person name="Choi C."/>
            <person name="Clum A."/>
            <person name="Coughlan A.Y."/>
            <person name="Deshpande S."/>
            <person name="Douglass A.P."/>
            <person name="Hanson S.J."/>
            <person name="Klenk H.-P."/>
            <person name="LaButti K.M."/>
            <person name="Lapidus A."/>
            <person name="Lindquist E.A."/>
            <person name="Lipzen A.M."/>
            <person name="Meier-Kolthoff J.P."/>
            <person name="Ohm R.A."/>
            <person name="Otillar R.P."/>
            <person name="Pangilinan J.L."/>
            <person name="Peng Y."/>
            <person name="Rokas A."/>
            <person name="Rosa C.A."/>
            <person name="Scheuner C."/>
            <person name="Sibirny A.A."/>
            <person name="Slot J.C."/>
            <person name="Stielow J.B."/>
            <person name="Sun H."/>
            <person name="Kurtzman C.P."/>
            <person name="Blackwell M."/>
            <person name="Grigoriev I.V."/>
            <person name="Jeffries T.W."/>
        </authorList>
    </citation>
    <scope>NUCLEOTIDE SEQUENCE [LARGE SCALE GENOMIC DNA]</scope>
    <source>
        <strain evidence="7 8">NRRL Y-11557</strain>
    </source>
</reference>
<dbReference type="AlphaFoldDB" id="A0A1E3Q3B2"/>
<dbReference type="STRING" id="675824.A0A1E3Q3B2"/>
<gene>
    <name evidence="7" type="ORF">LIPSTDRAFT_72829</name>
</gene>
<dbReference type="InterPro" id="IPR013868">
    <property type="entry name" value="Cut8/Sts1_fam"/>
</dbReference>
<dbReference type="GO" id="GO:0070628">
    <property type="term" value="F:proteasome binding"/>
    <property type="evidence" value="ECO:0007669"/>
    <property type="project" value="TreeGrafter"/>
</dbReference>
<organism evidence="7 8">
    <name type="scientific">Lipomyces starkeyi NRRL Y-11557</name>
    <dbReference type="NCBI Taxonomy" id="675824"/>
    <lineage>
        <taxon>Eukaryota</taxon>
        <taxon>Fungi</taxon>
        <taxon>Dikarya</taxon>
        <taxon>Ascomycota</taxon>
        <taxon>Saccharomycotina</taxon>
        <taxon>Lipomycetes</taxon>
        <taxon>Lipomycetales</taxon>
        <taxon>Lipomycetaceae</taxon>
        <taxon>Lipomyces</taxon>
    </lineage>
</organism>
<evidence type="ECO:0000256" key="1">
    <source>
        <dbReference type="ARBA" id="ARBA00006199"/>
    </source>
</evidence>
<dbReference type="Gene3D" id="1.20.58.1590">
    <property type="entry name" value="Tethering factor for nuclear proteasome Cut8/Sts1"/>
    <property type="match status" value="1"/>
</dbReference>
<evidence type="ECO:0000256" key="2">
    <source>
        <dbReference type="ARBA" id="ARBA00016204"/>
    </source>
</evidence>
<proteinExistence type="inferred from homology"/>
<dbReference type="InterPro" id="IPR038422">
    <property type="entry name" value="Cut8/Sts1_sf"/>
</dbReference>
<dbReference type="Proteomes" id="UP000094385">
    <property type="component" value="Unassembled WGS sequence"/>
</dbReference>
<evidence type="ECO:0000256" key="6">
    <source>
        <dbReference type="SAM" id="MobiDB-lite"/>
    </source>
</evidence>
<comment type="subcellular location">
    <subcellularLocation>
        <location evidence="5">Cytoplasm</location>
    </subcellularLocation>
    <subcellularLocation>
        <location evidence="5">Nucleus</location>
    </subcellularLocation>
</comment>
<keyword evidence="5" id="KW-0813">Transport</keyword>
<dbReference type="OrthoDB" id="10061064at2759"/>
<feature type="compositionally biased region" description="Polar residues" evidence="6">
    <location>
        <begin position="17"/>
        <end position="37"/>
    </location>
</feature>
<evidence type="ECO:0000313" key="7">
    <source>
        <dbReference type="EMBL" id="ODQ72131.1"/>
    </source>
</evidence>
<dbReference type="GO" id="GO:0005737">
    <property type="term" value="C:cytoplasm"/>
    <property type="evidence" value="ECO:0007669"/>
    <property type="project" value="UniProtKB-SubCell"/>
</dbReference>
<comment type="function">
    <text evidence="5">Involved in ubiquitin-mediated protein degradation. Regulatory factor in the ubiquitin/proteasome pathway that controls the turnover of proteasome substrates. Targets proteasomes to the nucleus and facilitates the degradation of nuclear proteins.</text>
</comment>
<comment type="similarity">
    <text evidence="1 5">Belongs to the cut8/STS1 family.</text>
</comment>
<keyword evidence="5" id="KW-0963">Cytoplasm</keyword>